<keyword evidence="5 6" id="KW-0472">Membrane</keyword>
<sequence>MSPRPEEDVDYLGMSSSNDDNDNDEETGSFHGTQFQAIHFSIDENSPLLGLDKPAHSNPPQSAECSLLSGCQRAWQWYEAQLDQMPILTKSLTSAILTGAGDLAGQLIQELSIFSSSSTGSTSSGIWFVHLDLYRTSCFFLMGLLLQAPITHYYYVLLDAKLPPTPNPWTRTTFLKLAIDQLIWAPLFTLGVFFFLDTLQGQNAVQHIQHDFVMTMLANWKLWVPASLINMAFCPPQLRVLYCNCIFFVWSICLSILLNGDSSSPTATATTTITTTIEEAQERWTV</sequence>
<dbReference type="GO" id="GO:0005737">
    <property type="term" value="C:cytoplasm"/>
    <property type="evidence" value="ECO:0007669"/>
    <property type="project" value="TreeGrafter"/>
</dbReference>
<accession>A0A9N8DGC7</accession>
<keyword evidence="3 6" id="KW-0812">Transmembrane</keyword>
<name>A0A9N8DGC7_9STRA</name>
<dbReference type="PANTHER" id="PTHR11266:SF80">
    <property type="entry name" value="PEROXISOMAL MEMBRANE PROTEIN 2"/>
    <property type="match status" value="1"/>
</dbReference>
<evidence type="ECO:0000256" key="5">
    <source>
        <dbReference type="ARBA" id="ARBA00023136"/>
    </source>
</evidence>
<dbReference type="Pfam" id="PF04117">
    <property type="entry name" value="Mpv17_PMP22"/>
    <property type="match status" value="1"/>
</dbReference>
<evidence type="ECO:0000256" key="7">
    <source>
        <dbReference type="SAM" id="MobiDB-lite"/>
    </source>
</evidence>
<dbReference type="InterPro" id="IPR007248">
    <property type="entry name" value="Mpv17_PMP22"/>
</dbReference>
<evidence type="ECO:0000256" key="2">
    <source>
        <dbReference type="ARBA" id="ARBA00006824"/>
    </source>
</evidence>
<dbReference type="AlphaFoldDB" id="A0A9N8DGC7"/>
<comment type="subcellular location">
    <subcellularLocation>
        <location evidence="1">Membrane</location>
        <topology evidence="1">Multi-pass membrane protein</topology>
    </subcellularLocation>
</comment>
<protein>
    <submittedName>
        <fullName evidence="8">Peroxisomal membrane protein 2</fullName>
    </submittedName>
</protein>
<reference evidence="8" key="1">
    <citation type="submission" date="2020-06" db="EMBL/GenBank/DDBJ databases">
        <authorList>
            <consortium name="Plant Systems Biology data submission"/>
        </authorList>
    </citation>
    <scope>NUCLEOTIDE SEQUENCE</scope>
    <source>
        <strain evidence="8">D6</strain>
    </source>
</reference>
<organism evidence="8 9">
    <name type="scientific">Seminavis robusta</name>
    <dbReference type="NCBI Taxonomy" id="568900"/>
    <lineage>
        <taxon>Eukaryota</taxon>
        <taxon>Sar</taxon>
        <taxon>Stramenopiles</taxon>
        <taxon>Ochrophyta</taxon>
        <taxon>Bacillariophyta</taxon>
        <taxon>Bacillariophyceae</taxon>
        <taxon>Bacillariophycidae</taxon>
        <taxon>Naviculales</taxon>
        <taxon>Naviculaceae</taxon>
        <taxon>Seminavis</taxon>
    </lineage>
</organism>
<comment type="similarity">
    <text evidence="2 6">Belongs to the peroxisomal membrane protein PXMP2/4 family.</text>
</comment>
<dbReference type="GO" id="GO:0016020">
    <property type="term" value="C:membrane"/>
    <property type="evidence" value="ECO:0007669"/>
    <property type="project" value="UniProtKB-SubCell"/>
</dbReference>
<comment type="caution">
    <text evidence="8">The sequence shown here is derived from an EMBL/GenBank/DDBJ whole genome shotgun (WGS) entry which is preliminary data.</text>
</comment>
<evidence type="ECO:0000256" key="6">
    <source>
        <dbReference type="RuleBase" id="RU363053"/>
    </source>
</evidence>
<evidence type="ECO:0000313" key="9">
    <source>
        <dbReference type="Proteomes" id="UP001153069"/>
    </source>
</evidence>
<feature type="region of interest" description="Disordered" evidence="7">
    <location>
        <begin position="1"/>
        <end position="29"/>
    </location>
</feature>
<evidence type="ECO:0000256" key="1">
    <source>
        <dbReference type="ARBA" id="ARBA00004141"/>
    </source>
</evidence>
<feature type="transmembrane region" description="Helical" evidence="6">
    <location>
        <begin position="177"/>
        <end position="199"/>
    </location>
</feature>
<evidence type="ECO:0000256" key="4">
    <source>
        <dbReference type="ARBA" id="ARBA00022989"/>
    </source>
</evidence>
<keyword evidence="4 6" id="KW-1133">Transmembrane helix</keyword>
<feature type="transmembrane region" description="Helical" evidence="6">
    <location>
        <begin position="138"/>
        <end position="157"/>
    </location>
</feature>
<evidence type="ECO:0000313" key="8">
    <source>
        <dbReference type="EMBL" id="CAB9500176.1"/>
    </source>
</evidence>
<proteinExistence type="inferred from homology"/>
<dbReference type="PANTHER" id="PTHR11266">
    <property type="entry name" value="PEROXISOMAL MEMBRANE PROTEIN 2, PXMP2 MPV17"/>
    <property type="match status" value="1"/>
</dbReference>
<dbReference type="EMBL" id="CAICTM010000076">
    <property type="protein sequence ID" value="CAB9500176.1"/>
    <property type="molecule type" value="Genomic_DNA"/>
</dbReference>
<dbReference type="Proteomes" id="UP001153069">
    <property type="component" value="Unassembled WGS sequence"/>
</dbReference>
<feature type="transmembrane region" description="Helical" evidence="6">
    <location>
        <begin position="239"/>
        <end position="258"/>
    </location>
</feature>
<evidence type="ECO:0000256" key="3">
    <source>
        <dbReference type="ARBA" id="ARBA00022692"/>
    </source>
</evidence>
<keyword evidence="9" id="KW-1185">Reference proteome</keyword>
<dbReference type="OrthoDB" id="430207at2759"/>
<gene>
    <name evidence="8" type="ORF">SEMRO_77_G042120.1</name>
</gene>